<dbReference type="Gene3D" id="3.40.640.10">
    <property type="entry name" value="Type I PLP-dependent aspartate aminotransferase-like (Major domain)"/>
    <property type="match status" value="1"/>
</dbReference>
<dbReference type="InterPro" id="IPR005814">
    <property type="entry name" value="Aminotrans_3"/>
</dbReference>
<proteinExistence type="predicted"/>
<dbReference type="CDD" id="cd00833">
    <property type="entry name" value="PKS"/>
    <property type="match status" value="1"/>
</dbReference>
<dbReference type="SUPFAM" id="SSF55048">
    <property type="entry name" value="Probable ACP-binding domain of malonyl-CoA ACP transacylase"/>
    <property type="match status" value="1"/>
</dbReference>
<dbReference type="InterPro" id="IPR036736">
    <property type="entry name" value="ACP-like_sf"/>
</dbReference>
<dbReference type="Gene3D" id="3.40.47.10">
    <property type="match status" value="1"/>
</dbReference>
<evidence type="ECO:0000256" key="4">
    <source>
        <dbReference type="ARBA" id="ARBA00022679"/>
    </source>
</evidence>
<dbReference type="InterPro" id="IPR015422">
    <property type="entry name" value="PyrdxlP-dep_Trfase_small"/>
</dbReference>
<dbReference type="InterPro" id="IPR049704">
    <property type="entry name" value="Aminotrans_3_PPA_site"/>
</dbReference>
<dbReference type="InterPro" id="IPR016035">
    <property type="entry name" value="Acyl_Trfase/lysoPLipase"/>
</dbReference>
<dbReference type="SUPFAM" id="SSF53383">
    <property type="entry name" value="PLP-dependent transferases"/>
    <property type="match status" value="1"/>
</dbReference>
<evidence type="ECO:0000259" key="8">
    <source>
        <dbReference type="PROSITE" id="PS52004"/>
    </source>
</evidence>
<dbReference type="PROSITE" id="PS50075">
    <property type="entry name" value="CARRIER"/>
    <property type="match status" value="1"/>
</dbReference>
<protein>
    <submittedName>
        <fullName evidence="9">Acyl transferase domain-containing protein</fullName>
    </submittedName>
</protein>
<dbReference type="InterPro" id="IPR020806">
    <property type="entry name" value="PKS_PP-bd"/>
</dbReference>
<dbReference type="Pfam" id="PF16197">
    <property type="entry name" value="KAsynt_C_assoc"/>
    <property type="match status" value="1"/>
</dbReference>
<dbReference type="Gene3D" id="1.10.1200.10">
    <property type="entry name" value="ACP-like"/>
    <property type="match status" value="1"/>
</dbReference>
<dbReference type="SUPFAM" id="SSF52777">
    <property type="entry name" value="CoA-dependent acyltransferases"/>
    <property type="match status" value="2"/>
</dbReference>
<dbReference type="GO" id="GO:0016740">
    <property type="term" value="F:transferase activity"/>
    <property type="evidence" value="ECO:0007669"/>
    <property type="project" value="UniProtKB-KW"/>
</dbReference>
<dbReference type="Gene3D" id="3.30.559.10">
    <property type="entry name" value="Chloramphenicol acetyltransferase-like domain"/>
    <property type="match status" value="1"/>
</dbReference>
<keyword evidence="10" id="KW-1185">Reference proteome</keyword>
<reference evidence="9 10" key="1">
    <citation type="submission" date="2022-06" db="EMBL/GenBank/DDBJ databases">
        <title>Genomic Encyclopedia of Archaeal and Bacterial Type Strains, Phase II (KMG-II): from individual species to whole genera.</title>
        <authorList>
            <person name="Goeker M."/>
        </authorList>
    </citation>
    <scope>NUCLEOTIDE SEQUENCE [LARGE SCALE GENOMIC DNA]</scope>
    <source>
        <strain evidence="9 10">DSM 44255</strain>
    </source>
</reference>
<evidence type="ECO:0000256" key="1">
    <source>
        <dbReference type="ARBA" id="ARBA00001957"/>
    </source>
</evidence>
<dbReference type="InterPro" id="IPR023213">
    <property type="entry name" value="CAT-like_dom_sf"/>
</dbReference>
<dbReference type="Pfam" id="PF00109">
    <property type="entry name" value="ketoacyl-synt"/>
    <property type="match status" value="1"/>
</dbReference>
<dbReference type="Gene3D" id="3.30.70.3290">
    <property type="match status" value="1"/>
</dbReference>
<dbReference type="InterPro" id="IPR015424">
    <property type="entry name" value="PyrdxlP-dep_Trfase"/>
</dbReference>
<dbReference type="Pfam" id="PF02801">
    <property type="entry name" value="Ketoacyl-synt_C"/>
    <property type="match status" value="1"/>
</dbReference>
<evidence type="ECO:0000259" key="7">
    <source>
        <dbReference type="PROSITE" id="PS50075"/>
    </source>
</evidence>
<feature type="domain" description="Ketosynthase family 3 (KS3)" evidence="8">
    <location>
        <begin position="38"/>
        <end position="442"/>
    </location>
</feature>
<dbReference type="Gene3D" id="3.30.559.30">
    <property type="entry name" value="Nonribosomal peptide synthetase, condensation domain"/>
    <property type="match status" value="1"/>
</dbReference>
<dbReference type="InterPro" id="IPR001242">
    <property type="entry name" value="Condensation_dom"/>
</dbReference>
<dbReference type="SUPFAM" id="SSF53901">
    <property type="entry name" value="Thiolase-like"/>
    <property type="match status" value="1"/>
</dbReference>
<evidence type="ECO:0000313" key="10">
    <source>
        <dbReference type="Proteomes" id="UP001205185"/>
    </source>
</evidence>
<dbReference type="PROSITE" id="PS00600">
    <property type="entry name" value="AA_TRANSFER_CLASS_3"/>
    <property type="match status" value="1"/>
</dbReference>
<feature type="domain" description="Carrier" evidence="7">
    <location>
        <begin position="892"/>
        <end position="968"/>
    </location>
</feature>
<dbReference type="PROSITE" id="PS00606">
    <property type="entry name" value="KS3_1"/>
    <property type="match status" value="1"/>
</dbReference>
<dbReference type="InterPro" id="IPR050091">
    <property type="entry name" value="PKS_NRPS_Biosynth_Enz"/>
</dbReference>
<dbReference type="SUPFAM" id="SSF47336">
    <property type="entry name" value="ACP-like"/>
    <property type="match status" value="1"/>
</dbReference>
<sequence>MSHLPTANSGEADQQRLQRALSAIRTLQGRVRELEAADSPIAVVGLGCRFPGAPSPDAYWELLRAGGEAISTVPADRWDNGTERGGFLDDIAGFDPAFFGISPREARHIDPQQRLLLEVAWEALEDSGRDPRSLAGSRTGVFVGISEAEYLPVMRAKAGGPVQMHDLTGNALSVASGRLSYLLGLRGPNLALDTACSSALVAVHLAVASLRRGESDVALAGGVSLMVSPDAFVAFADGNALAADGRCKTFDAAADGYGRGEGAGVVVLKRLDDAIAAGDPIRAVIRGTAVNQDGRTNGLTAPNGPAQQEVIRAALADARVEPSAVGYVETHGTGTQLGDPVEVGALSAVFAGRSNPVLLGAAKTNIGHLEAAAGAAGLIKAVLTLSRGEIPPNRNFHQPNPHIAWDAVAVPTQLTPWPIGTSAAGVSSFGFSGTNAHVVLTAAPAPAAVDGPDRPRHVLPLSARSPEALRDLAARHANALEDVGEVADYFHTVATGRTKFVHRLAITASTGTEAVKALARFAEGRPTACGQADEPPRVAFLFTGQGSQYAGMGKDLFDTHPVFREALTRCDKILRTHDVPLLDILYSDTTGLIDRTSYAQPAIFALEYALTRLWESWGVRPHVVMGHSTGEFAAACVAGFLDLEDALALLTRRARLIEEATSGGATAAVLAPREEVEPLLTDLVGVAGVNGPRETLIAGAADAVAATLAAAKEAGLDGRPLKIPHAPHSPLVDAVLPELVLAAEQVTYRAPTVRMISNVTGGVVDAIDAEHWRRHTREAVLFADGMATLAGEGCQVVLEVGPQPVLQLLGRQSWRGQPVRWLSSLWEGRDDWKQVLQSVAELYAAGVDLDWAAFDKPFPLRRIPVPTYPFQRERHWFSGQPQEEHPVRTPPAQSDSILDDLRDRLGAGLELAELPPRTTFVDLGADSLLIAKLIQDIIDRYGVTLTVGQLFDDLDTVEAVAAHLAEVAPPAARPALSTPAIPVAPQAPGGALVPGGDDVKALMAAQLEIMSRQLDILGGGARAPRPAAAAPKQAPAPVRELTERQRHHLDDLLATHKKRTAGSLARAAEHRGVRADTRMRSVRPETRSVSYPIIADRGHGARFSDIDGNSYVDIAMGVGVLLFGHDPEFVTAAVTERVGMGLQLGPITDLADEVAELVRELTGMERMFFAVTGSDAVRGALRIAQAKTGKSRFAMFSGSYHGQDDRVLALPDVLGDPEQSVPMAPGIAPSAAADALVLTYGSAAALQTIEAHADDLAGVLVEPVQSRNPTLQPEAFLRDLRALTTRLGIPLIFDEVITGFRVHPGGAQAHFGVRADIATYGKVVGGGLPVSVVAGKAEFLDQVDGGDWVDGPGPDPNSQKTYIGSTFEMHPYAMASTRAVLRHLRDQGPELQRRLNDRTERLAAALNALFQAEAVPIRVLRFASVFRFAWKGNASYAHQPLEIEVFHFHLLTRGVYLWEGRTCFLSTAHTDDDIEAIITAAREAVAAMREGGFLPNAVAPVGDEQRAVLALPSWTVAESILLSGEPDLESLRAAVRVVTSRHEALRTVFRGAEAVVLPSVDVPVEVADLGWWDRIEPFDLATGPLVRVAVLAGRHLAVVAHHSVCDGWSMAVILEELAAAYSGNQAELPEPLQYRDFVEHPRDLSTQERYWTERFADGFPDTAFPTDTPSTSRRGERITFELDGVEAVKEAGKTAKATLFMALLAGYGLLTHQVTGQDDIVIGVPQAGRGFPGSGSIVGYCAHFLPIRSTLSPGLTVGGYLRQIRETVLAAFENQDVPFTSWKPGGDYPAPLRTVFNLDRSIPVPEFAGLAGQFEPVPARFALVDFRIDGIETDRGIRFDCDYRADSFDAATARRWCEHYLALLAALADPDLPLDRLPTPGDPR</sequence>
<keyword evidence="2" id="KW-0596">Phosphopantetheine</keyword>
<comment type="cofactor">
    <cofactor evidence="1">
        <name>pantetheine 4'-phosphate</name>
        <dbReference type="ChEBI" id="CHEBI:47942"/>
    </cofactor>
</comment>
<name>A0ABT1I8A4_9PSEU</name>
<dbReference type="PROSITE" id="PS52004">
    <property type="entry name" value="KS3_2"/>
    <property type="match status" value="1"/>
</dbReference>
<dbReference type="InterPro" id="IPR032821">
    <property type="entry name" value="PKS_assoc"/>
</dbReference>
<dbReference type="InterPro" id="IPR020841">
    <property type="entry name" value="PKS_Beta-ketoAc_synthase_dom"/>
</dbReference>
<dbReference type="SMART" id="SM00827">
    <property type="entry name" value="PKS_AT"/>
    <property type="match status" value="1"/>
</dbReference>
<evidence type="ECO:0000256" key="3">
    <source>
        <dbReference type="ARBA" id="ARBA00022553"/>
    </source>
</evidence>
<dbReference type="PANTHER" id="PTHR43775:SF37">
    <property type="entry name" value="SI:DKEY-61P9.11"/>
    <property type="match status" value="1"/>
</dbReference>
<evidence type="ECO:0000313" key="9">
    <source>
        <dbReference type="EMBL" id="MCP2268822.1"/>
    </source>
</evidence>
<dbReference type="Gene3D" id="3.40.366.10">
    <property type="entry name" value="Malonyl-Coenzyme A Acyl Carrier Protein, domain 2"/>
    <property type="match status" value="1"/>
</dbReference>
<dbReference type="InterPro" id="IPR018201">
    <property type="entry name" value="Ketoacyl_synth_AS"/>
</dbReference>
<dbReference type="InterPro" id="IPR014043">
    <property type="entry name" value="Acyl_transferase_dom"/>
</dbReference>
<dbReference type="InterPro" id="IPR001227">
    <property type="entry name" value="Ac_transferase_dom_sf"/>
</dbReference>
<dbReference type="InterPro" id="IPR009081">
    <property type="entry name" value="PP-bd_ACP"/>
</dbReference>
<dbReference type="InterPro" id="IPR015421">
    <property type="entry name" value="PyrdxlP-dep_Trfase_major"/>
</dbReference>
<dbReference type="Gene3D" id="3.90.1150.10">
    <property type="entry name" value="Aspartate Aminotransferase, domain 1"/>
    <property type="match status" value="1"/>
</dbReference>
<dbReference type="Pfam" id="PF00202">
    <property type="entry name" value="Aminotran_3"/>
    <property type="match status" value="1"/>
</dbReference>
<dbReference type="PROSITE" id="PS00012">
    <property type="entry name" value="PHOSPHOPANTETHEINE"/>
    <property type="match status" value="1"/>
</dbReference>
<evidence type="ECO:0000256" key="2">
    <source>
        <dbReference type="ARBA" id="ARBA00022450"/>
    </source>
</evidence>
<feature type="region of interest" description="Disordered" evidence="6">
    <location>
        <begin position="1061"/>
        <end position="1082"/>
    </location>
</feature>
<dbReference type="Proteomes" id="UP001205185">
    <property type="component" value="Unassembled WGS sequence"/>
</dbReference>
<dbReference type="SMART" id="SM00825">
    <property type="entry name" value="PKS_KS"/>
    <property type="match status" value="1"/>
</dbReference>
<dbReference type="InterPro" id="IPR016039">
    <property type="entry name" value="Thiolase-like"/>
</dbReference>
<keyword evidence="4 9" id="KW-0808">Transferase</keyword>
<dbReference type="Pfam" id="PF00550">
    <property type="entry name" value="PP-binding"/>
    <property type="match status" value="1"/>
</dbReference>
<organism evidence="9 10">
    <name type="scientific">Actinokineospora diospyrosa</name>
    <dbReference type="NCBI Taxonomy" id="103728"/>
    <lineage>
        <taxon>Bacteria</taxon>
        <taxon>Bacillati</taxon>
        <taxon>Actinomycetota</taxon>
        <taxon>Actinomycetes</taxon>
        <taxon>Pseudonocardiales</taxon>
        <taxon>Pseudonocardiaceae</taxon>
        <taxon>Actinokineospora</taxon>
    </lineage>
</organism>
<evidence type="ECO:0000256" key="5">
    <source>
        <dbReference type="ARBA" id="ARBA00022898"/>
    </source>
</evidence>
<dbReference type="InterPro" id="IPR014030">
    <property type="entry name" value="Ketoacyl_synth_N"/>
</dbReference>
<dbReference type="SUPFAM" id="SSF52151">
    <property type="entry name" value="FabD/lysophospholipase-like"/>
    <property type="match status" value="1"/>
</dbReference>
<dbReference type="InterPro" id="IPR014031">
    <property type="entry name" value="Ketoacyl_synth_C"/>
</dbReference>
<gene>
    <name evidence="9" type="ORF">LV75_001309</name>
</gene>
<dbReference type="EMBL" id="JAMTCO010000003">
    <property type="protein sequence ID" value="MCP2268822.1"/>
    <property type="molecule type" value="Genomic_DNA"/>
</dbReference>
<dbReference type="InterPro" id="IPR006162">
    <property type="entry name" value="Ppantetheine_attach_site"/>
</dbReference>
<dbReference type="SMART" id="SM00823">
    <property type="entry name" value="PKS_PP"/>
    <property type="match status" value="1"/>
</dbReference>
<keyword evidence="5" id="KW-0663">Pyridoxal phosphate</keyword>
<dbReference type="Pfam" id="PF00698">
    <property type="entry name" value="Acyl_transf_1"/>
    <property type="match status" value="1"/>
</dbReference>
<accession>A0ABT1I8A4</accession>
<dbReference type="Pfam" id="PF00668">
    <property type="entry name" value="Condensation"/>
    <property type="match status" value="1"/>
</dbReference>
<evidence type="ECO:0000256" key="6">
    <source>
        <dbReference type="SAM" id="MobiDB-lite"/>
    </source>
</evidence>
<keyword evidence="3" id="KW-0597">Phosphoprotein</keyword>
<dbReference type="PANTHER" id="PTHR43775">
    <property type="entry name" value="FATTY ACID SYNTHASE"/>
    <property type="match status" value="1"/>
</dbReference>
<feature type="compositionally biased region" description="Basic and acidic residues" evidence="6">
    <location>
        <begin position="1067"/>
        <end position="1082"/>
    </location>
</feature>
<dbReference type="RefSeq" id="WP_253885753.1">
    <property type="nucleotide sequence ID" value="NZ_BAAAVB010000001.1"/>
</dbReference>
<dbReference type="InterPro" id="IPR016036">
    <property type="entry name" value="Malonyl_transacylase_ACP-bd"/>
</dbReference>
<comment type="caution">
    <text evidence="9">The sequence shown here is derived from an EMBL/GenBank/DDBJ whole genome shotgun (WGS) entry which is preliminary data.</text>
</comment>